<keyword evidence="1" id="KW-1133">Transmembrane helix</keyword>
<feature type="transmembrane region" description="Helical" evidence="1">
    <location>
        <begin position="74"/>
        <end position="96"/>
    </location>
</feature>
<sequence length="131" mass="13013">MSARNDTASPLLARVLAADAVWDALGGVALVAMPFAGAGVSVAWWPVFVPVGAACLVFAGVLAWAAGGRNMTEIGAVTAVANAVAVVVAVVLLVAFPGLAAALQFLLVALAVGCAVFAVLEWRATRGARAG</sequence>
<comment type="caution">
    <text evidence="2">The sequence shown here is derived from an EMBL/GenBank/DDBJ whole genome shotgun (WGS) entry which is preliminary data.</text>
</comment>
<gene>
    <name evidence="2" type="ORF">Atai01_53350</name>
</gene>
<evidence type="ECO:0000256" key="1">
    <source>
        <dbReference type="SAM" id="Phobius"/>
    </source>
</evidence>
<feature type="transmembrane region" description="Helical" evidence="1">
    <location>
        <begin position="42"/>
        <end position="67"/>
    </location>
</feature>
<keyword evidence="1" id="KW-0472">Membrane</keyword>
<keyword evidence="3" id="KW-1185">Reference proteome</keyword>
<protein>
    <submittedName>
        <fullName evidence="2">Uncharacterized protein</fullName>
    </submittedName>
</protein>
<keyword evidence="1" id="KW-0812">Transmembrane</keyword>
<feature type="transmembrane region" description="Helical" evidence="1">
    <location>
        <begin position="102"/>
        <end position="120"/>
    </location>
</feature>
<dbReference type="EMBL" id="BSTI01000012">
    <property type="protein sequence ID" value="GLY68716.1"/>
    <property type="molecule type" value="Genomic_DNA"/>
</dbReference>
<evidence type="ECO:0000313" key="2">
    <source>
        <dbReference type="EMBL" id="GLY68716.1"/>
    </source>
</evidence>
<dbReference type="RefSeq" id="WP_285488539.1">
    <property type="nucleotide sequence ID" value="NZ_BSTI01000012.1"/>
</dbReference>
<reference evidence="2" key="1">
    <citation type="submission" date="2023-03" db="EMBL/GenBank/DDBJ databases">
        <title>Amycolatopsis taiwanensis NBRC 103393.</title>
        <authorList>
            <person name="Ichikawa N."/>
            <person name="Sato H."/>
            <person name="Tonouchi N."/>
        </authorList>
    </citation>
    <scope>NUCLEOTIDE SEQUENCE</scope>
    <source>
        <strain evidence="2">NBRC 103393</strain>
    </source>
</reference>
<dbReference type="Proteomes" id="UP001165136">
    <property type="component" value="Unassembled WGS sequence"/>
</dbReference>
<organism evidence="2 3">
    <name type="scientific">Amycolatopsis taiwanensis</name>
    <dbReference type="NCBI Taxonomy" id="342230"/>
    <lineage>
        <taxon>Bacteria</taxon>
        <taxon>Bacillati</taxon>
        <taxon>Actinomycetota</taxon>
        <taxon>Actinomycetes</taxon>
        <taxon>Pseudonocardiales</taxon>
        <taxon>Pseudonocardiaceae</taxon>
        <taxon>Amycolatopsis</taxon>
    </lineage>
</organism>
<dbReference type="AlphaFoldDB" id="A0A9W6R4F5"/>
<evidence type="ECO:0000313" key="3">
    <source>
        <dbReference type="Proteomes" id="UP001165136"/>
    </source>
</evidence>
<accession>A0A9W6R4F5</accession>
<feature type="transmembrane region" description="Helical" evidence="1">
    <location>
        <begin position="12"/>
        <end position="36"/>
    </location>
</feature>
<proteinExistence type="predicted"/>
<name>A0A9W6R4F5_9PSEU</name>